<proteinExistence type="inferred from homology"/>
<dbReference type="UniPathway" id="UPA00124"/>
<accession>A0A2S7FFI9</accession>
<comment type="pathway">
    <text evidence="2">Carbohydrate biosynthesis; dTDP-L-rhamnose biosynthesis.</text>
</comment>
<dbReference type="AlphaFoldDB" id="A0A2S7FFI9"/>
<comment type="similarity">
    <text evidence="1 2">Belongs to the dTDP-4-dehydrorhamnose reductase family.</text>
</comment>
<dbReference type="EC" id="1.1.1.133" evidence="2"/>
<keyword evidence="2" id="KW-0521">NADP</keyword>
<dbReference type="GO" id="GO:0005829">
    <property type="term" value="C:cytosol"/>
    <property type="evidence" value="ECO:0007669"/>
    <property type="project" value="TreeGrafter"/>
</dbReference>
<comment type="function">
    <text evidence="2">Catalyzes the reduction of dTDP-6-deoxy-L-lyxo-4-hexulose to yield dTDP-L-rhamnose.</text>
</comment>
<evidence type="ECO:0000259" key="3">
    <source>
        <dbReference type="Pfam" id="PF04321"/>
    </source>
</evidence>
<evidence type="ECO:0000256" key="2">
    <source>
        <dbReference type="RuleBase" id="RU364082"/>
    </source>
</evidence>
<evidence type="ECO:0000313" key="4">
    <source>
        <dbReference type="EMBL" id="PPV17721.1"/>
    </source>
</evidence>
<dbReference type="PANTHER" id="PTHR10491">
    <property type="entry name" value="DTDP-4-DEHYDRORHAMNOSE REDUCTASE"/>
    <property type="match status" value="1"/>
</dbReference>
<dbReference type="RefSeq" id="WP_043665876.1">
    <property type="nucleotide sequence ID" value="NZ_JSEG01000019.1"/>
</dbReference>
<dbReference type="InterPro" id="IPR036291">
    <property type="entry name" value="NAD(P)-bd_dom_sf"/>
</dbReference>
<dbReference type="InterPro" id="IPR005913">
    <property type="entry name" value="dTDP_dehydrorham_reduct"/>
</dbReference>
<organism evidence="4 5">
    <name type="scientific">Clostridium butyricum</name>
    <dbReference type="NCBI Taxonomy" id="1492"/>
    <lineage>
        <taxon>Bacteria</taxon>
        <taxon>Bacillati</taxon>
        <taxon>Bacillota</taxon>
        <taxon>Clostridia</taxon>
        <taxon>Eubacteriales</taxon>
        <taxon>Clostridiaceae</taxon>
        <taxon>Clostridium</taxon>
    </lineage>
</organism>
<feature type="domain" description="RmlD-like substrate binding" evidence="3">
    <location>
        <begin position="3"/>
        <end position="284"/>
    </location>
</feature>
<keyword evidence="2" id="KW-0560">Oxidoreductase</keyword>
<dbReference type="GO" id="GO:0019305">
    <property type="term" value="P:dTDP-rhamnose biosynthetic process"/>
    <property type="evidence" value="ECO:0007669"/>
    <property type="project" value="UniProtKB-UniPathway"/>
</dbReference>
<evidence type="ECO:0000256" key="1">
    <source>
        <dbReference type="ARBA" id="ARBA00010944"/>
    </source>
</evidence>
<sequence>MDKILITGGKGFFASRFNEYYKDKYDIISLSKEELNITDEKEVISKIKEVNPKFIVHTAAIADTQVCEKNPEYSFEINVTGSKNIAKASDLVKANLIHISSEQVYNGNLEEGPYNEDTIPIPDTVYGKQKLLAEQEVSKITENSWILRFNWLFGFPEKCGKVNANIIWNVTRALLKGENIKVPSNEYRGMTYVYDLLENFYKIFEIPFGIYNTGSENNLNTYNVAKIILEEMNLSHKINEILLRDEERFKERKRDLRISNLKLKNNGIVFLETEEAIRKCVKNFGFKI</sequence>
<evidence type="ECO:0000313" key="5">
    <source>
        <dbReference type="Proteomes" id="UP000238081"/>
    </source>
</evidence>
<reference evidence="4 5" key="1">
    <citation type="submission" date="2016-01" db="EMBL/GenBank/DDBJ databases">
        <title>Characterization of the Clostridium difficile lineages that are prevalent in Hong Kong and China.</title>
        <authorList>
            <person name="Kwok J.S.-L."/>
            <person name="Lam W.-Y."/>
            <person name="Ip M."/>
            <person name="Chan T.-F."/>
            <person name="Hawkey P.M."/>
            <person name="Tsui S.K.-W."/>
        </authorList>
    </citation>
    <scope>NUCLEOTIDE SEQUENCE [LARGE SCALE GENOMIC DNA]</scope>
    <source>
        <strain evidence="4 5">300064</strain>
    </source>
</reference>
<comment type="caution">
    <text evidence="4">The sequence shown here is derived from an EMBL/GenBank/DDBJ whole genome shotgun (WGS) entry which is preliminary data.</text>
</comment>
<dbReference type="InterPro" id="IPR029903">
    <property type="entry name" value="RmlD-like-bd"/>
</dbReference>
<gene>
    <name evidence="4" type="ORF">AWN73_06880</name>
</gene>
<dbReference type="GO" id="GO:0008831">
    <property type="term" value="F:dTDP-4-dehydrorhamnose reductase activity"/>
    <property type="evidence" value="ECO:0007669"/>
    <property type="project" value="UniProtKB-EC"/>
</dbReference>
<dbReference type="Proteomes" id="UP000238081">
    <property type="component" value="Unassembled WGS sequence"/>
</dbReference>
<dbReference type="Pfam" id="PF04321">
    <property type="entry name" value="RmlD_sub_bind"/>
    <property type="match status" value="1"/>
</dbReference>
<dbReference type="PANTHER" id="PTHR10491:SF4">
    <property type="entry name" value="METHIONINE ADENOSYLTRANSFERASE 2 SUBUNIT BETA"/>
    <property type="match status" value="1"/>
</dbReference>
<dbReference type="EMBL" id="LRDH01000002">
    <property type="protein sequence ID" value="PPV17721.1"/>
    <property type="molecule type" value="Genomic_DNA"/>
</dbReference>
<dbReference type="Gene3D" id="3.40.50.720">
    <property type="entry name" value="NAD(P)-binding Rossmann-like Domain"/>
    <property type="match status" value="1"/>
</dbReference>
<protein>
    <recommendedName>
        <fullName evidence="2">dTDP-4-dehydrorhamnose reductase</fullName>
        <ecNumber evidence="2">1.1.1.133</ecNumber>
    </recommendedName>
</protein>
<name>A0A2S7FFI9_CLOBU</name>
<dbReference type="SUPFAM" id="SSF51735">
    <property type="entry name" value="NAD(P)-binding Rossmann-fold domains"/>
    <property type="match status" value="1"/>
</dbReference>